<organism evidence="1 2">
    <name type="scientific">Niveibacterium umoris</name>
    <dbReference type="NCBI Taxonomy" id="1193620"/>
    <lineage>
        <taxon>Bacteria</taxon>
        <taxon>Pseudomonadati</taxon>
        <taxon>Pseudomonadota</taxon>
        <taxon>Betaproteobacteria</taxon>
        <taxon>Rhodocyclales</taxon>
        <taxon>Rhodocyclaceae</taxon>
        <taxon>Niveibacterium</taxon>
    </lineage>
</organism>
<name>A0A840BH46_9RHOO</name>
<dbReference type="EMBL" id="JACIET010000001">
    <property type="protein sequence ID" value="MBB4010922.1"/>
    <property type="molecule type" value="Genomic_DNA"/>
</dbReference>
<sequence>MEGLFVRVTLGLCVAGTQAAAQVHAAPQAPAPVGAARAVNGEPVANTSAKRWDLRMPRLDSLQFLSGLDAALKPLRTLPLGSCGLVMQHDGQSKPASPSPTP</sequence>
<dbReference type="Proteomes" id="UP000561045">
    <property type="component" value="Unassembled WGS sequence"/>
</dbReference>
<proteinExistence type="predicted"/>
<gene>
    <name evidence="1" type="ORF">GGR36_000230</name>
</gene>
<reference evidence="1 2" key="1">
    <citation type="submission" date="2020-08" db="EMBL/GenBank/DDBJ databases">
        <title>Genomic Encyclopedia of Type Strains, Phase IV (KMG-IV): sequencing the most valuable type-strain genomes for metagenomic binning, comparative biology and taxonomic classification.</title>
        <authorList>
            <person name="Goeker M."/>
        </authorList>
    </citation>
    <scope>NUCLEOTIDE SEQUENCE [LARGE SCALE GENOMIC DNA]</scope>
    <source>
        <strain evidence="1 2">DSM 106739</strain>
    </source>
</reference>
<comment type="caution">
    <text evidence="1">The sequence shown here is derived from an EMBL/GenBank/DDBJ whole genome shotgun (WGS) entry which is preliminary data.</text>
</comment>
<dbReference type="RefSeq" id="WP_183630984.1">
    <property type="nucleotide sequence ID" value="NZ_BAABLE010000011.1"/>
</dbReference>
<keyword evidence="2" id="KW-1185">Reference proteome</keyword>
<accession>A0A840BH46</accession>
<evidence type="ECO:0000313" key="2">
    <source>
        <dbReference type="Proteomes" id="UP000561045"/>
    </source>
</evidence>
<evidence type="ECO:0000313" key="1">
    <source>
        <dbReference type="EMBL" id="MBB4010922.1"/>
    </source>
</evidence>
<protein>
    <submittedName>
        <fullName evidence="1">Uncharacterized protein</fullName>
    </submittedName>
</protein>
<dbReference type="AlphaFoldDB" id="A0A840BH46"/>